<dbReference type="EMBL" id="CP001940">
    <property type="protein sequence ID" value="ADH85463.1"/>
    <property type="molecule type" value="Genomic_DNA"/>
</dbReference>
<dbReference type="Proteomes" id="UP000001508">
    <property type="component" value="Chromosome"/>
</dbReference>
<dbReference type="Gene3D" id="3.40.50.10610">
    <property type="entry name" value="ABC-type transport auxiliary lipoprotein component"/>
    <property type="match status" value="1"/>
</dbReference>
<proteinExistence type="predicted"/>
<dbReference type="KEGG" id="dak:DaAHT2_0759"/>
<accession>D6Z1N8</accession>
<keyword evidence="2" id="KW-1185">Reference proteome</keyword>
<organism evidence="1 2">
    <name type="scientific">Desulfurivibrio alkaliphilus (strain DSM 19089 / UNIQEM U267 / AHT2)</name>
    <dbReference type="NCBI Taxonomy" id="589865"/>
    <lineage>
        <taxon>Bacteria</taxon>
        <taxon>Pseudomonadati</taxon>
        <taxon>Thermodesulfobacteriota</taxon>
        <taxon>Desulfobulbia</taxon>
        <taxon>Desulfobulbales</taxon>
        <taxon>Desulfobulbaceae</taxon>
        <taxon>Desulfurivibrio</taxon>
    </lineage>
</organism>
<dbReference type="InParanoid" id="D6Z1N8"/>
<protein>
    <recommendedName>
        <fullName evidence="3">Lipoprotein</fullName>
    </recommendedName>
</protein>
<dbReference type="STRING" id="589865.DaAHT2_0759"/>
<sequence>MISNVSCRTGCRPLLWLLFLLLLQLLLAGGGCATRAGDYYLRDDIDLEYMRQIAVLSLANNSRDEFAPEMVRDIIMTRVLHRRLFDVVDKGLVDSRMREEVLDPGQPLDAVTLQRLGRHLQVQGVLLGTVDVAAEQRKGPVTYPELALTLRLLDVESGLVIWQAGGNADGDSFSRRLFGLAARDRYQVARGLVDELLATIPR</sequence>
<dbReference type="RefSeq" id="WP_013162993.1">
    <property type="nucleotide sequence ID" value="NC_014216.1"/>
</dbReference>
<reference evidence="2" key="1">
    <citation type="submission" date="2010-02" db="EMBL/GenBank/DDBJ databases">
        <title>Complete sequence of Desulfurivibrio alkaliphilus AHT2.</title>
        <authorList>
            <consortium name="US DOE Joint Genome Institute"/>
            <person name="Pitluck S."/>
            <person name="Chertkov O."/>
            <person name="Detter J.C."/>
            <person name="Han C."/>
            <person name="Tapia R."/>
            <person name="Larimer F."/>
            <person name="Land M."/>
            <person name="Hauser L."/>
            <person name="Kyrpides N."/>
            <person name="Mikhailova N."/>
            <person name="Sorokin D.Y."/>
            <person name="Muyzer G."/>
            <person name="Woyke T."/>
        </authorList>
    </citation>
    <scope>NUCLEOTIDE SEQUENCE [LARGE SCALE GENOMIC DNA]</scope>
    <source>
        <strain evidence="2">DSM 19089 / UNIQEM U267 / AHT2</strain>
    </source>
</reference>
<dbReference type="InterPro" id="IPR014094">
    <property type="entry name" value="LpoB"/>
</dbReference>
<dbReference type="HOGENOM" id="CLU_121862_0_0_7"/>
<dbReference type="Pfam" id="PF13036">
    <property type="entry name" value="LpoB"/>
    <property type="match status" value="1"/>
</dbReference>
<gene>
    <name evidence="1" type="ordered locus">DaAHT2_0759</name>
</gene>
<name>D6Z1N8_DESAT</name>
<dbReference type="eggNOG" id="COG3417">
    <property type="taxonomic scope" value="Bacteria"/>
</dbReference>
<dbReference type="AlphaFoldDB" id="D6Z1N8"/>
<evidence type="ECO:0000313" key="1">
    <source>
        <dbReference type="EMBL" id="ADH85463.1"/>
    </source>
</evidence>
<evidence type="ECO:0008006" key="3">
    <source>
        <dbReference type="Google" id="ProtNLM"/>
    </source>
</evidence>
<dbReference type="OrthoDB" id="9791579at2"/>
<evidence type="ECO:0000313" key="2">
    <source>
        <dbReference type="Proteomes" id="UP000001508"/>
    </source>
</evidence>